<accession>A0A7Y0Q774</accession>
<comment type="caution">
    <text evidence="2">The sequence shown here is derived from an EMBL/GenBank/DDBJ whole genome shotgun (WGS) entry which is preliminary data.</text>
</comment>
<dbReference type="AlphaFoldDB" id="A0A7Y0Q774"/>
<protein>
    <submittedName>
        <fullName evidence="2">Uncharacterized protein</fullName>
    </submittedName>
</protein>
<dbReference type="EMBL" id="JABBXH010000002">
    <property type="protein sequence ID" value="NMP31577.1"/>
    <property type="molecule type" value="Genomic_DNA"/>
</dbReference>
<organism evidence="2 3">
    <name type="scientific">Thalassotalea algicola</name>
    <dbReference type="NCBI Taxonomy" id="2716224"/>
    <lineage>
        <taxon>Bacteria</taxon>
        <taxon>Pseudomonadati</taxon>
        <taxon>Pseudomonadota</taxon>
        <taxon>Gammaproteobacteria</taxon>
        <taxon>Alteromonadales</taxon>
        <taxon>Colwelliaceae</taxon>
        <taxon>Thalassotalea</taxon>
    </lineage>
</organism>
<keyword evidence="1" id="KW-0472">Membrane</keyword>
<keyword evidence="1" id="KW-1133">Transmembrane helix</keyword>
<evidence type="ECO:0000256" key="1">
    <source>
        <dbReference type="SAM" id="Phobius"/>
    </source>
</evidence>
<keyword evidence="1" id="KW-0812">Transmembrane</keyword>
<reference evidence="2 3" key="1">
    <citation type="submission" date="2020-04" db="EMBL/GenBank/DDBJ databases">
        <title>Thalassotalea sp. M1531, isolated from the surface of marine red alga.</title>
        <authorList>
            <person name="Pang L."/>
            <person name="Lu D.-C."/>
        </authorList>
    </citation>
    <scope>NUCLEOTIDE SEQUENCE [LARGE SCALE GENOMIC DNA]</scope>
    <source>
        <strain evidence="2 3">M1531</strain>
    </source>
</reference>
<dbReference type="Proteomes" id="UP000568664">
    <property type="component" value="Unassembled WGS sequence"/>
</dbReference>
<name>A0A7Y0Q774_9GAMM</name>
<dbReference type="RefSeq" id="WP_211185287.1">
    <property type="nucleotide sequence ID" value="NZ_JABBXH010000002.1"/>
</dbReference>
<feature type="transmembrane region" description="Helical" evidence="1">
    <location>
        <begin position="125"/>
        <end position="143"/>
    </location>
</feature>
<keyword evidence="3" id="KW-1185">Reference proteome</keyword>
<sequence length="151" mass="16708">MSKTAKIILLALATLFLVIGVMSSFHAKPYAELTNIETFDGTIYKLHCPTKGAAALSLVDSDFTYNLTLKFKRDYCDDESSQPLLGKKVSIKAVKVNDNYYQVYVLKSGEYNVVEPSEVEADQSSSTFGLYLLAFLLVSLVIYKSRAPSAK</sequence>
<gene>
    <name evidence="2" type="ORF">HII17_08385</name>
</gene>
<evidence type="ECO:0000313" key="3">
    <source>
        <dbReference type="Proteomes" id="UP000568664"/>
    </source>
</evidence>
<evidence type="ECO:0000313" key="2">
    <source>
        <dbReference type="EMBL" id="NMP31577.1"/>
    </source>
</evidence>
<proteinExistence type="predicted"/>